<dbReference type="SUPFAM" id="SSF52833">
    <property type="entry name" value="Thioredoxin-like"/>
    <property type="match status" value="1"/>
</dbReference>
<dbReference type="NCBIfam" id="NF008107">
    <property type="entry name" value="PRK10853.1"/>
    <property type="match status" value="1"/>
</dbReference>
<name>A0A1G7P1S9_9GAMM</name>
<sequence>MITLYGIKSCDTCRKARKALEAQGVPFKVHDLREDGLSASLLEHLLERVPVMTLLNKRSTTWRQLDEATKTEVDANSARALMLEHPTLIKRPLLDTGEEVRVGFRNGDYDDLTTVN</sequence>
<dbReference type="Proteomes" id="UP000198641">
    <property type="component" value="Unassembled WGS sequence"/>
</dbReference>
<dbReference type="InterPro" id="IPR036249">
    <property type="entry name" value="Thioredoxin-like_sf"/>
</dbReference>
<dbReference type="STRING" id="284577.SAMN05216571_10240"/>
<dbReference type="RefSeq" id="WP_092522922.1">
    <property type="nucleotide sequence ID" value="NZ_FNCI01000002.1"/>
</dbReference>
<gene>
    <name evidence="3" type="ORF">SAMN05216571_10240</name>
</gene>
<evidence type="ECO:0000313" key="4">
    <source>
        <dbReference type="Proteomes" id="UP000198641"/>
    </source>
</evidence>
<evidence type="ECO:0000256" key="2">
    <source>
        <dbReference type="PROSITE-ProRule" id="PRU01282"/>
    </source>
</evidence>
<dbReference type="InterPro" id="IPR006504">
    <property type="entry name" value="Tscrpt_reg_Spx/MgsR"/>
</dbReference>
<protein>
    <submittedName>
        <fullName evidence="3">Transcriptional regulator, Spx/MgsR family</fullName>
    </submittedName>
</protein>
<dbReference type="PANTHER" id="PTHR30041">
    <property type="entry name" value="ARSENATE REDUCTASE"/>
    <property type="match status" value="1"/>
</dbReference>
<evidence type="ECO:0000313" key="3">
    <source>
        <dbReference type="EMBL" id="SDF79569.1"/>
    </source>
</evidence>
<dbReference type="OrthoDB" id="9803749at2"/>
<dbReference type="InterPro" id="IPR006660">
    <property type="entry name" value="Arsenate_reductase-like"/>
</dbReference>
<evidence type="ECO:0000256" key="1">
    <source>
        <dbReference type="ARBA" id="ARBA00007198"/>
    </source>
</evidence>
<organism evidence="3 4">
    <name type="scientific">Onishia taeanensis</name>
    <dbReference type="NCBI Taxonomy" id="284577"/>
    <lineage>
        <taxon>Bacteria</taxon>
        <taxon>Pseudomonadati</taxon>
        <taxon>Pseudomonadota</taxon>
        <taxon>Gammaproteobacteria</taxon>
        <taxon>Oceanospirillales</taxon>
        <taxon>Halomonadaceae</taxon>
        <taxon>Onishia</taxon>
    </lineage>
</organism>
<keyword evidence="4" id="KW-1185">Reference proteome</keyword>
<dbReference type="PANTHER" id="PTHR30041:SF8">
    <property type="entry name" value="PROTEIN YFFB"/>
    <property type="match status" value="1"/>
</dbReference>
<dbReference type="NCBIfam" id="TIGR01617">
    <property type="entry name" value="arsC_related"/>
    <property type="match status" value="1"/>
</dbReference>
<dbReference type="Pfam" id="PF03960">
    <property type="entry name" value="ArsC"/>
    <property type="match status" value="1"/>
</dbReference>
<dbReference type="AlphaFoldDB" id="A0A1G7P1S9"/>
<dbReference type="CDD" id="cd03035">
    <property type="entry name" value="ArsC_Yffb"/>
    <property type="match status" value="1"/>
</dbReference>
<dbReference type="PROSITE" id="PS51353">
    <property type="entry name" value="ARSC"/>
    <property type="match status" value="1"/>
</dbReference>
<reference evidence="3 4" key="1">
    <citation type="submission" date="2016-10" db="EMBL/GenBank/DDBJ databases">
        <authorList>
            <person name="de Groot N.N."/>
        </authorList>
    </citation>
    <scope>NUCLEOTIDE SEQUENCE [LARGE SCALE GENOMIC DNA]</scope>
    <source>
        <strain evidence="3 4">BH539</strain>
    </source>
</reference>
<proteinExistence type="inferred from homology"/>
<dbReference type="EMBL" id="FNCI01000002">
    <property type="protein sequence ID" value="SDF79569.1"/>
    <property type="molecule type" value="Genomic_DNA"/>
</dbReference>
<comment type="similarity">
    <text evidence="1 2">Belongs to the ArsC family.</text>
</comment>
<dbReference type="Gene3D" id="3.40.30.10">
    <property type="entry name" value="Glutaredoxin"/>
    <property type="match status" value="1"/>
</dbReference>
<accession>A0A1G7P1S9</accession>